<reference evidence="1" key="1">
    <citation type="submission" date="2020-05" db="EMBL/GenBank/DDBJ databases">
        <title>Large-scale comparative analyses of tick genomes elucidate their genetic diversity and vector capacities.</title>
        <authorList>
            <person name="Jia N."/>
            <person name="Wang J."/>
            <person name="Shi W."/>
            <person name="Du L."/>
            <person name="Sun Y."/>
            <person name="Zhan W."/>
            <person name="Jiang J."/>
            <person name="Wang Q."/>
            <person name="Zhang B."/>
            <person name="Ji P."/>
            <person name="Sakyi L.B."/>
            <person name="Cui X."/>
            <person name="Yuan T."/>
            <person name="Jiang B."/>
            <person name="Yang W."/>
            <person name="Lam T.T.-Y."/>
            <person name="Chang Q."/>
            <person name="Ding S."/>
            <person name="Wang X."/>
            <person name="Zhu J."/>
            <person name="Ruan X."/>
            <person name="Zhao L."/>
            <person name="Wei J."/>
            <person name="Que T."/>
            <person name="Du C."/>
            <person name="Cheng J."/>
            <person name="Dai P."/>
            <person name="Han X."/>
            <person name="Huang E."/>
            <person name="Gao Y."/>
            <person name="Liu J."/>
            <person name="Shao H."/>
            <person name="Ye R."/>
            <person name="Li L."/>
            <person name="Wei W."/>
            <person name="Wang X."/>
            <person name="Wang C."/>
            <person name="Yang T."/>
            <person name="Huo Q."/>
            <person name="Li W."/>
            <person name="Guo W."/>
            <person name="Chen H."/>
            <person name="Zhou L."/>
            <person name="Ni X."/>
            <person name="Tian J."/>
            <person name="Zhou Y."/>
            <person name="Sheng Y."/>
            <person name="Liu T."/>
            <person name="Pan Y."/>
            <person name="Xia L."/>
            <person name="Li J."/>
            <person name="Zhao F."/>
            <person name="Cao W."/>
        </authorList>
    </citation>
    <scope>NUCLEOTIDE SEQUENCE</scope>
    <source>
        <strain evidence="1">Hyas-2018</strain>
    </source>
</reference>
<sequence>MRTYVIGAEALQRYRTSHTFARRVSVESGHARQIRARSWEARLADLTLESQLAALGQARRAAVASGALEEGSGPR</sequence>
<accession>A0ACB7S664</accession>
<organism evidence="1 2">
    <name type="scientific">Hyalomma asiaticum</name>
    <name type="common">Tick</name>
    <dbReference type="NCBI Taxonomy" id="266040"/>
    <lineage>
        <taxon>Eukaryota</taxon>
        <taxon>Metazoa</taxon>
        <taxon>Ecdysozoa</taxon>
        <taxon>Arthropoda</taxon>
        <taxon>Chelicerata</taxon>
        <taxon>Arachnida</taxon>
        <taxon>Acari</taxon>
        <taxon>Parasitiformes</taxon>
        <taxon>Ixodida</taxon>
        <taxon>Ixodoidea</taxon>
        <taxon>Ixodidae</taxon>
        <taxon>Hyalomminae</taxon>
        <taxon>Hyalomma</taxon>
    </lineage>
</organism>
<proteinExistence type="predicted"/>
<comment type="caution">
    <text evidence="1">The sequence shown here is derived from an EMBL/GenBank/DDBJ whole genome shotgun (WGS) entry which is preliminary data.</text>
</comment>
<dbReference type="EMBL" id="CM023485">
    <property type="protein sequence ID" value="KAH6930005.1"/>
    <property type="molecule type" value="Genomic_DNA"/>
</dbReference>
<name>A0ACB7S664_HYAAI</name>
<dbReference type="Proteomes" id="UP000821845">
    <property type="component" value="Chromosome 5"/>
</dbReference>
<keyword evidence="2" id="KW-1185">Reference proteome</keyword>
<evidence type="ECO:0000313" key="2">
    <source>
        <dbReference type="Proteomes" id="UP000821845"/>
    </source>
</evidence>
<protein>
    <submittedName>
        <fullName evidence="1">Uncharacterized protein</fullName>
    </submittedName>
</protein>
<evidence type="ECO:0000313" key="1">
    <source>
        <dbReference type="EMBL" id="KAH6930005.1"/>
    </source>
</evidence>
<gene>
    <name evidence="1" type="ORF">HPB50_007945</name>
</gene>